<dbReference type="AlphaFoldDB" id="A0A0A9AMR3"/>
<reference evidence="2" key="2">
    <citation type="journal article" date="2015" name="Data Brief">
        <title>Shoot transcriptome of the giant reed, Arundo donax.</title>
        <authorList>
            <person name="Barrero R.A."/>
            <person name="Guerrero F.D."/>
            <person name="Moolhuijzen P."/>
            <person name="Goolsby J.A."/>
            <person name="Tidwell J."/>
            <person name="Bellgard S.E."/>
            <person name="Bellgard M.I."/>
        </authorList>
    </citation>
    <scope>NUCLEOTIDE SEQUENCE</scope>
    <source>
        <tissue evidence="2">Shoot tissue taken approximately 20 cm above the soil surface</tissue>
    </source>
</reference>
<proteinExistence type="predicted"/>
<sequence length="103" mass="10017">MRSRAHGGGEEVGMGGGAAGAGAGGGGRAGAGACGGPGGGQLRAGQGLAQDLRIGPTCAVSTEQPGIVPVWCLSARVSLLRLPLQTSVFCFFPRTAFPLCGCC</sequence>
<name>A0A0A9AMR3_ARUDO</name>
<dbReference type="EMBL" id="GBRH01247685">
    <property type="protein sequence ID" value="JAD50210.1"/>
    <property type="molecule type" value="Transcribed_RNA"/>
</dbReference>
<feature type="compositionally biased region" description="Gly residues" evidence="1">
    <location>
        <begin position="10"/>
        <end position="29"/>
    </location>
</feature>
<feature type="region of interest" description="Disordered" evidence="1">
    <location>
        <begin position="1"/>
        <end position="29"/>
    </location>
</feature>
<accession>A0A0A9AMR3</accession>
<organism evidence="2">
    <name type="scientific">Arundo donax</name>
    <name type="common">Giant reed</name>
    <name type="synonym">Donax arundinaceus</name>
    <dbReference type="NCBI Taxonomy" id="35708"/>
    <lineage>
        <taxon>Eukaryota</taxon>
        <taxon>Viridiplantae</taxon>
        <taxon>Streptophyta</taxon>
        <taxon>Embryophyta</taxon>
        <taxon>Tracheophyta</taxon>
        <taxon>Spermatophyta</taxon>
        <taxon>Magnoliopsida</taxon>
        <taxon>Liliopsida</taxon>
        <taxon>Poales</taxon>
        <taxon>Poaceae</taxon>
        <taxon>PACMAD clade</taxon>
        <taxon>Arundinoideae</taxon>
        <taxon>Arundineae</taxon>
        <taxon>Arundo</taxon>
    </lineage>
</organism>
<reference evidence="2" key="1">
    <citation type="submission" date="2014-09" db="EMBL/GenBank/DDBJ databases">
        <authorList>
            <person name="Magalhaes I.L.F."/>
            <person name="Oliveira U."/>
            <person name="Santos F.R."/>
            <person name="Vidigal T.H.D.A."/>
            <person name="Brescovit A.D."/>
            <person name="Santos A.J."/>
        </authorList>
    </citation>
    <scope>NUCLEOTIDE SEQUENCE</scope>
    <source>
        <tissue evidence="2">Shoot tissue taken approximately 20 cm above the soil surface</tissue>
    </source>
</reference>
<evidence type="ECO:0000313" key="2">
    <source>
        <dbReference type="EMBL" id="JAD50210.1"/>
    </source>
</evidence>
<protein>
    <submittedName>
        <fullName evidence="2">Uncharacterized protein</fullName>
    </submittedName>
</protein>
<evidence type="ECO:0000256" key="1">
    <source>
        <dbReference type="SAM" id="MobiDB-lite"/>
    </source>
</evidence>